<evidence type="ECO:0000313" key="23">
    <source>
        <dbReference type="EMBL" id="HIR63570.1"/>
    </source>
</evidence>
<evidence type="ECO:0000256" key="3">
    <source>
        <dbReference type="ARBA" id="ARBA00005150"/>
    </source>
</evidence>
<evidence type="ECO:0000259" key="22">
    <source>
        <dbReference type="Pfam" id="PF02875"/>
    </source>
</evidence>
<evidence type="ECO:0000256" key="15">
    <source>
        <dbReference type="ARBA" id="ARBA00030592"/>
    </source>
</evidence>
<evidence type="ECO:0000256" key="16">
    <source>
        <dbReference type="ARBA" id="ARBA00032510"/>
    </source>
</evidence>
<dbReference type="InterPro" id="IPR004101">
    <property type="entry name" value="Mur_ligase_C"/>
</dbReference>
<organism evidence="23 24">
    <name type="scientific">Candidatus Coprenecus avistercoris</name>
    <dbReference type="NCBI Taxonomy" id="2840730"/>
    <lineage>
        <taxon>Bacteria</taxon>
        <taxon>Pseudomonadati</taxon>
        <taxon>Bacteroidota</taxon>
        <taxon>Bacteroidia</taxon>
        <taxon>Bacteroidales</taxon>
        <taxon>Rikenellaceae</taxon>
        <taxon>Rikenellaceae incertae sedis</taxon>
        <taxon>Candidatus Coprenecus</taxon>
    </lineage>
</organism>
<dbReference type="PANTHER" id="PTHR11136:SF0">
    <property type="entry name" value="DIHYDROFOLATE SYNTHETASE-RELATED"/>
    <property type="match status" value="1"/>
</dbReference>
<reference evidence="23" key="1">
    <citation type="submission" date="2020-10" db="EMBL/GenBank/DDBJ databases">
        <authorList>
            <person name="Gilroy R."/>
        </authorList>
    </citation>
    <scope>NUCLEOTIDE SEQUENCE</scope>
    <source>
        <strain evidence="23">ChiHjej13B12-12457</strain>
    </source>
</reference>
<evidence type="ECO:0000256" key="8">
    <source>
        <dbReference type="ARBA" id="ARBA00022598"/>
    </source>
</evidence>
<dbReference type="Gene3D" id="3.40.1190.10">
    <property type="entry name" value="Mur-like, catalytic domain"/>
    <property type="match status" value="1"/>
</dbReference>
<dbReference type="GO" id="GO:0046872">
    <property type="term" value="F:metal ion binding"/>
    <property type="evidence" value="ECO:0007669"/>
    <property type="project" value="UniProtKB-KW"/>
</dbReference>
<keyword evidence="13" id="KW-0289">Folate biosynthesis</keyword>
<evidence type="ECO:0000256" key="17">
    <source>
        <dbReference type="ARBA" id="ARBA00047493"/>
    </source>
</evidence>
<evidence type="ECO:0000256" key="10">
    <source>
        <dbReference type="ARBA" id="ARBA00022741"/>
    </source>
</evidence>
<dbReference type="PANTHER" id="PTHR11136">
    <property type="entry name" value="FOLYLPOLYGLUTAMATE SYNTHASE-RELATED"/>
    <property type="match status" value="1"/>
</dbReference>
<evidence type="ECO:0000256" key="7">
    <source>
        <dbReference type="ARBA" id="ARBA00019357"/>
    </source>
</evidence>
<reference evidence="23" key="2">
    <citation type="journal article" date="2021" name="PeerJ">
        <title>Extensive microbial diversity within the chicken gut microbiome revealed by metagenomics and culture.</title>
        <authorList>
            <person name="Gilroy R."/>
            <person name="Ravi A."/>
            <person name="Getino M."/>
            <person name="Pursley I."/>
            <person name="Horton D.L."/>
            <person name="Alikhan N.F."/>
            <person name="Baker D."/>
            <person name="Gharbi K."/>
            <person name="Hall N."/>
            <person name="Watson M."/>
            <person name="Adriaenssens E.M."/>
            <person name="Foster-Nyarko E."/>
            <person name="Jarju S."/>
            <person name="Secka A."/>
            <person name="Antonio M."/>
            <person name="Oren A."/>
            <person name="Chaudhuri R.R."/>
            <person name="La Ragione R."/>
            <person name="Hildebrand F."/>
            <person name="Pallen M.J."/>
        </authorList>
    </citation>
    <scope>NUCLEOTIDE SEQUENCE</scope>
    <source>
        <strain evidence="23">ChiHjej13B12-12457</strain>
    </source>
</reference>
<dbReference type="EC" id="6.3.2.12" evidence="5"/>
<dbReference type="Pfam" id="PF02875">
    <property type="entry name" value="Mur_ligase_C"/>
    <property type="match status" value="1"/>
</dbReference>
<comment type="pathway">
    <text evidence="3">Cofactor biosynthesis; tetrahydrofolylpolyglutamate biosynthesis.</text>
</comment>
<dbReference type="GO" id="GO:0005524">
    <property type="term" value="F:ATP binding"/>
    <property type="evidence" value="ECO:0007669"/>
    <property type="project" value="UniProtKB-KW"/>
</dbReference>
<dbReference type="GO" id="GO:0005737">
    <property type="term" value="C:cytoplasm"/>
    <property type="evidence" value="ECO:0007669"/>
    <property type="project" value="TreeGrafter"/>
</dbReference>
<evidence type="ECO:0000256" key="19">
    <source>
        <dbReference type="ARBA" id="ARBA00049035"/>
    </source>
</evidence>
<name>A0A9D1E2D7_9BACT</name>
<dbReference type="InterPro" id="IPR001645">
    <property type="entry name" value="Folylpolyglutamate_synth"/>
</dbReference>
<dbReference type="AlphaFoldDB" id="A0A9D1E2D7"/>
<feature type="domain" description="Mur ligase C-terminal" evidence="22">
    <location>
        <begin position="267"/>
        <end position="395"/>
    </location>
</feature>
<comment type="catalytic activity">
    <reaction evidence="18">
        <text>10-formyltetrahydrofolyl-(gamma-L-Glu)(n) + L-glutamate + ATP = 10-formyltetrahydrofolyl-(gamma-L-Glu)(n+1) + ADP + phosphate + H(+)</text>
        <dbReference type="Rhea" id="RHEA:51904"/>
        <dbReference type="Rhea" id="RHEA-COMP:13088"/>
        <dbReference type="Rhea" id="RHEA-COMP:14300"/>
        <dbReference type="ChEBI" id="CHEBI:15378"/>
        <dbReference type="ChEBI" id="CHEBI:29985"/>
        <dbReference type="ChEBI" id="CHEBI:30616"/>
        <dbReference type="ChEBI" id="CHEBI:43474"/>
        <dbReference type="ChEBI" id="CHEBI:134413"/>
        <dbReference type="ChEBI" id="CHEBI:456216"/>
        <dbReference type="EC" id="6.3.2.17"/>
    </reaction>
</comment>
<dbReference type="InterPro" id="IPR036565">
    <property type="entry name" value="Mur-like_cat_sf"/>
</dbReference>
<comment type="pathway">
    <text evidence="2">Cofactor biosynthesis; tetrahydrofolate biosynthesis; 7,8-dihydrofolate from 2-amino-4-hydroxy-6-hydroxymethyl-7,8-dihydropteridine diphosphate and 4-aminobenzoate: step 2/2.</text>
</comment>
<evidence type="ECO:0000256" key="6">
    <source>
        <dbReference type="ARBA" id="ARBA00013025"/>
    </source>
</evidence>
<evidence type="ECO:0000256" key="4">
    <source>
        <dbReference type="ARBA" id="ARBA00008276"/>
    </source>
</evidence>
<evidence type="ECO:0000256" key="13">
    <source>
        <dbReference type="ARBA" id="ARBA00022909"/>
    </source>
</evidence>
<keyword evidence="11 21" id="KW-0067">ATP-binding</keyword>
<dbReference type="Gene3D" id="3.90.190.20">
    <property type="entry name" value="Mur ligase, C-terminal domain"/>
    <property type="match status" value="1"/>
</dbReference>
<evidence type="ECO:0000256" key="14">
    <source>
        <dbReference type="ARBA" id="ARBA00030048"/>
    </source>
</evidence>
<dbReference type="InterPro" id="IPR036615">
    <property type="entry name" value="Mur_ligase_C_dom_sf"/>
</dbReference>
<keyword evidence="12" id="KW-0460">Magnesium</keyword>
<dbReference type="EC" id="6.3.2.17" evidence="6"/>
<comment type="catalytic activity">
    <reaction evidence="19">
        <text>(6R)-5,10-methylenetetrahydrofolyl-(gamma-L-Glu)(n) + L-glutamate + ATP = (6R)-5,10-methylenetetrahydrofolyl-(gamma-L-Glu)(n+1) + ADP + phosphate + H(+)</text>
        <dbReference type="Rhea" id="RHEA:51912"/>
        <dbReference type="Rhea" id="RHEA-COMP:13257"/>
        <dbReference type="Rhea" id="RHEA-COMP:13258"/>
        <dbReference type="ChEBI" id="CHEBI:15378"/>
        <dbReference type="ChEBI" id="CHEBI:29985"/>
        <dbReference type="ChEBI" id="CHEBI:30616"/>
        <dbReference type="ChEBI" id="CHEBI:43474"/>
        <dbReference type="ChEBI" id="CHEBI:136572"/>
        <dbReference type="ChEBI" id="CHEBI:456216"/>
        <dbReference type="EC" id="6.3.2.17"/>
    </reaction>
</comment>
<evidence type="ECO:0000313" key="24">
    <source>
        <dbReference type="Proteomes" id="UP000886744"/>
    </source>
</evidence>
<evidence type="ECO:0000256" key="18">
    <source>
        <dbReference type="ARBA" id="ARBA00047808"/>
    </source>
</evidence>
<dbReference type="EMBL" id="DVHI01000105">
    <property type="protein sequence ID" value="HIR63570.1"/>
    <property type="molecule type" value="Genomic_DNA"/>
</dbReference>
<protein>
    <recommendedName>
        <fullName evidence="7">Dihydrofolate synthase/folylpolyglutamate synthase</fullName>
        <ecNumber evidence="5">6.3.2.12</ecNumber>
        <ecNumber evidence="6">6.3.2.17</ecNumber>
    </recommendedName>
    <alternativeName>
        <fullName evidence="16">Folylpoly-gamma-glutamate synthetase-dihydrofolate synthetase</fullName>
    </alternativeName>
    <alternativeName>
        <fullName evidence="14">Folylpolyglutamate synthetase</fullName>
    </alternativeName>
    <alternativeName>
        <fullName evidence="15">Tetrahydrofolylpolyglutamate synthase</fullName>
    </alternativeName>
</protein>
<comment type="catalytic activity">
    <reaction evidence="17">
        <text>(6S)-5,6,7,8-tetrahydrofolyl-(gamma-L-Glu)(n) + L-glutamate + ATP = (6S)-5,6,7,8-tetrahydrofolyl-(gamma-L-Glu)(n+1) + ADP + phosphate + H(+)</text>
        <dbReference type="Rhea" id="RHEA:10580"/>
        <dbReference type="Rhea" id="RHEA-COMP:14738"/>
        <dbReference type="Rhea" id="RHEA-COMP:14740"/>
        <dbReference type="ChEBI" id="CHEBI:15378"/>
        <dbReference type="ChEBI" id="CHEBI:29985"/>
        <dbReference type="ChEBI" id="CHEBI:30616"/>
        <dbReference type="ChEBI" id="CHEBI:43474"/>
        <dbReference type="ChEBI" id="CHEBI:141005"/>
        <dbReference type="ChEBI" id="CHEBI:456216"/>
        <dbReference type="EC" id="6.3.2.17"/>
    </reaction>
</comment>
<comment type="caution">
    <text evidence="23">The sequence shown here is derived from an EMBL/GenBank/DDBJ whole genome shotgun (WGS) entry which is preliminary data.</text>
</comment>
<dbReference type="PROSITE" id="PS01012">
    <property type="entry name" value="FOLYLPOLYGLU_SYNT_2"/>
    <property type="match status" value="1"/>
</dbReference>
<dbReference type="NCBIfam" id="TIGR01499">
    <property type="entry name" value="folC"/>
    <property type="match status" value="1"/>
</dbReference>
<sequence>MTDFACFLGNPHKSLRTIHIAGTNGKGSVAHMLASALAFRYPGSRVGLYTSPHLVDFRERIRIVCSEKGPDGRHYSEIGQEDVVDFMARCRNFIEERRPSFFEITTAMAFDFFARERVDTAVIETGLGGRLDSTNIILPELSIITSIGLDHKDILGDTIEQIAREKAGIIKSGVPVVIGALPPDAEAVALETASALGSRLYRSGELCAGDVDPQEIASAADLRSTCQVRNIRTVMTALHVLGAGDAASSPAVLYGLKHAAAVSGLRGRWEKLSAEPEVICDIGHNVQALTETMRQLQAEAAGRHIIMVYGMAGDKDVEAVRGLLPSDARYIFTQAQGSRAMPAGQLRELVDSSRRERGKADAGITDSVAVGSVAEAVDMAMREAGPSDIVFIGGSSYVVAEAIAHLEV</sequence>
<keyword evidence="8 21" id="KW-0436">Ligase</keyword>
<dbReference type="SUPFAM" id="SSF53244">
    <property type="entry name" value="MurD-like peptide ligases, peptide-binding domain"/>
    <property type="match status" value="1"/>
</dbReference>
<dbReference type="GO" id="GO:0004326">
    <property type="term" value="F:tetrahydrofolylpolyglutamate synthase activity"/>
    <property type="evidence" value="ECO:0007669"/>
    <property type="project" value="UniProtKB-EC"/>
</dbReference>
<gene>
    <name evidence="23" type="ORF">IAC94_08665</name>
</gene>
<dbReference type="SUPFAM" id="SSF53623">
    <property type="entry name" value="MurD-like peptide ligases, catalytic domain"/>
    <property type="match status" value="1"/>
</dbReference>
<keyword evidence="9" id="KW-0479">Metal-binding</keyword>
<evidence type="ECO:0000256" key="1">
    <source>
        <dbReference type="ARBA" id="ARBA00002714"/>
    </source>
</evidence>
<dbReference type="PIRSF" id="PIRSF001563">
    <property type="entry name" value="Folylpolyglu_synth"/>
    <property type="match status" value="1"/>
</dbReference>
<accession>A0A9D1E2D7</accession>
<evidence type="ECO:0000256" key="2">
    <source>
        <dbReference type="ARBA" id="ARBA00004799"/>
    </source>
</evidence>
<dbReference type="GO" id="GO:0046656">
    <property type="term" value="P:folic acid biosynthetic process"/>
    <property type="evidence" value="ECO:0007669"/>
    <property type="project" value="UniProtKB-KW"/>
</dbReference>
<comment type="similarity">
    <text evidence="4 21">Belongs to the folylpolyglutamate synthase family.</text>
</comment>
<evidence type="ECO:0000256" key="20">
    <source>
        <dbReference type="ARBA" id="ARBA00049161"/>
    </source>
</evidence>
<dbReference type="GO" id="GO:0008841">
    <property type="term" value="F:dihydrofolate synthase activity"/>
    <property type="evidence" value="ECO:0007669"/>
    <property type="project" value="UniProtKB-EC"/>
</dbReference>
<dbReference type="Proteomes" id="UP000886744">
    <property type="component" value="Unassembled WGS sequence"/>
</dbReference>
<evidence type="ECO:0000256" key="9">
    <source>
        <dbReference type="ARBA" id="ARBA00022723"/>
    </source>
</evidence>
<comment type="catalytic activity">
    <reaction evidence="20">
        <text>7,8-dihydropteroate + L-glutamate + ATP = 7,8-dihydrofolate + ADP + phosphate + H(+)</text>
        <dbReference type="Rhea" id="RHEA:23584"/>
        <dbReference type="ChEBI" id="CHEBI:15378"/>
        <dbReference type="ChEBI" id="CHEBI:17839"/>
        <dbReference type="ChEBI" id="CHEBI:29985"/>
        <dbReference type="ChEBI" id="CHEBI:30616"/>
        <dbReference type="ChEBI" id="CHEBI:43474"/>
        <dbReference type="ChEBI" id="CHEBI:57451"/>
        <dbReference type="ChEBI" id="CHEBI:456216"/>
        <dbReference type="EC" id="6.3.2.12"/>
    </reaction>
</comment>
<proteinExistence type="inferred from homology"/>
<evidence type="ECO:0000256" key="21">
    <source>
        <dbReference type="PIRNR" id="PIRNR001563"/>
    </source>
</evidence>
<evidence type="ECO:0000256" key="12">
    <source>
        <dbReference type="ARBA" id="ARBA00022842"/>
    </source>
</evidence>
<evidence type="ECO:0000256" key="11">
    <source>
        <dbReference type="ARBA" id="ARBA00022840"/>
    </source>
</evidence>
<keyword evidence="10 21" id="KW-0547">Nucleotide-binding</keyword>
<evidence type="ECO:0000256" key="5">
    <source>
        <dbReference type="ARBA" id="ARBA00013023"/>
    </source>
</evidence>
<comment type="function">
    <text evidence="1">Functions in two distinct reactions of the de novo folate biosynthetic pathway. Catalyzes the addition of a glutamate residue to dihydropteroate (7,8-dihydropteroate or H2Pte) to form dihydrofolate (7,8-dihydrofolate monoglutamate or H2Pte-Glu). Also catalyzes successive additions of L-glutamate to tetrahydrofolate or 10-formyltetrahydrofolate or 5,10-methylenetetrahydrofolate, leading to folylpolyglutamate derivatives.</text>
</comment>
<dbReference type="InterPro" id="IPR018109">
    <property type="entry name" value="Folylpolyglutamate_synth_CS"/>
</dbReference>